<dbReference type="InParanoid" id="A0A165C801"/>
<dbReference type="Proteomes" id="UP000077266">
    <property type="component" value="Unassembled WGS sequence"/>
</dbReference>
<protein>
    <submittedName>
        <fullName evidence="2">Uncharacterized protein</fullName>
    </submittedName>
</protein>
<accession>A0A165C801</accession>
<feature type="region of interest" description="Disordered" evidence="1">
    <location>
        <begin position="234"/>
        <end position="262"/>
    </location>
</feature>
<evidence type="ECO:0000256" key="1">
    <source>
        <dbReference type="SAM" id="MobiDB-lite"/>
    </source>
</evidence>
<organism evidence="2 3">
    <name type="scientific">Exidia glandulosa HHB12029</name>
    <dbReference type="NCBI Taxonomy" id="1314781"/>
    <lineage>
        <taxon>Eukaryota</taxon>
        <taxon>Fungi</taxon>
        <taxon>Dikarya</taxon>
        <taxon>Basidiomycota</taxon>
        <taxon>Agaricomycotina</taxon>
        <taxon>Agaricomycetes</taxon>
        <taxon>Auriculariales</taxon>
        <taxon>Exidiaceae</taxon>
        <taxon>Exidia</taxon>
    </lineage>
</organism>
<feature type="compositionally biased region" description="Polar residues" evidence="1">
    <location>
        <begin position="242"/>
        <end position="260"/>
    </location>
</feature>
<gene>
    <name evidence="2" type="ORF">EXIGLDRAFT_358837</name>
</gene>
<proteinExistence type="predicted"/>
<evidence type="ECO:0000313" key="2">
    <source>
        <dbReference type="EMBL" id="KZV81990.1"/>
    </source>
</evidence>
<name>A0A165C801_EXIGL</name>
<reference evidence="2 3" key="1">
    <citation type="journal article" date="2016" name="Mol. Biol. Evol.">
        <title>Comparative Genomics of Early-Diverging Mushroom-Forming Fungi Provides Insights into the Origins of Lignocellulose Decay Capabilities.</title>
        <authorList>
            <person name="Nagy L.G."/>
            <person name="Riley R."/>
            <person name="Tritt A."/>
            <person name="Adam C."/>
            <person name="Daum C."/>
            <person name="Floudas D."/>
            <person name="Sun H."/>
            <person name="Yadav J.S."/>
            <person name="Pangilinan J."/>
            <person name="Larsson K.H."/>
            <person name="Matsuura K."/>
            <person name="Barry K."/>
            <person name="Labutti K."/>
            <person name="Kuo R."/>
            <person name="Ohm R.A."/>
            <person name="Bhattacharya S.S."/>
            <person name="Shirouzu T."/>
            <person name="Yoshinaga Y."/>
            <person name="Martin F.M."/>
            <person name="Grigoriev I.V."/>
            <person name="Hibbett D.S."/>
        </authorList>
    </citation>
    <scope>NUCLEOTIDE SEQUENCE [LARGE SCALE GENOMIC DNA]</scope>
    <source>
        <strain evidence="2 3">HHB12029</strain>
    </source>
</reference>
<dbReference type="AlphaFoldDB" id="A0A165C801"/>
<dbReference type="EMBL" id="KV426353">
    <property type="protein sequence ID" value="KZV81990.1"/>
    <property type="molecule type" value="Genomic_DNA"/>
</dbReference>
<keyword evidence="3" id="KW-1185">Reference proteome</keyword>
<evidence type="ECO:0000313" key="3">
    <source>
        <dbReference type="Proteomes" id="UP000077266"/>
    </source>
</evidence>
<sequence length="276" mass="31209">MTQIFGCVKAANSVRRVSYAMQWNIGTSASTRLCMTRRWCRDCERARRDATRLRESMRQQARLRIPRGGKLNACPFYRRTDLRAACHAYRHSPDPVQARWVDPRLRLRARAAAISALLVEIVPARVTSAATSATSRLSSSTQTAGTIRQQTRFLRVPIPRAADSISADLLRTSQREDAFSCIGRALTTRPYTLRECLLRPLHSIWRYSQHRNVHLLSPHLSRVARNPRIFHAAKPSARSVPPSRQVSPFRGSQTSTQPSPSFFPRAVACSRLYGDS</sequence>